<name>A0A3N1CWL5_9ACTN</name>
<feature type="compositionally biased region" description="Low complexity" evidence="7">
    <location>
        <begin position="933"/>
        <end position="942"/>
    </location>
</feature>
<proteinExistence type="inferred from homology"/>
<dbReference type="Pfam" id="PF13091">
    <property type="entry name" value="PLDc_2"/>
    <property type="match status" value="1"/>
</dbReference>
<evidence type="ECO:0000256" key="6">
    <source>
        <dbReference type="SAM" id="Coils"/>
    </source>
</evidence>
<feature type="domain" description="PLD phosphodiesterase" evidence="8">
    <location>
        <begin position="876"/>
        <end position="903"/>
    </location>
</feature>
<dbReference type="PANTHER" id="PTHR43788">
    <property type="entry name" value="DNA2/NAM7 HELICASE FAMILY MEMBER"/>
    <property type="match status" value="1"/>
</dbReference>
<dbReference type="SUPFAM" id="SSF52540">
    <property type="entry name" value="P-loop containing nucleoside triphosphate hydrolases"/>
    <property type="match status" value="1"/>
</dbReference>
<dbReference type="Gene3D" id="3.30.870.10">
    <property type="entry name" value="Endonuclease Chain A"/>
    <property type="match status" value="1"/>
</dbReference>
<dbReference type="PANTHER" id="PTHR43788:SF8">
    <property type="entry name" value="DNA-BINDING PROTEIN SMUBP-2"/>
    <property type="match status" value="1"/>
</dbReference>
<dbReference type="Pfam" id="PF13086">
    <property type="entry name" value="AAA_11"/>
    <property type="match status" value="1"/>
</dbReference>
<accession>A0A3N1CWL5</accession>
<dbReference type="AlphaFoldDB" id="A0A3N1CWL5"/>
<reference evidence="9 10" key="1">
    <citation type="submission" date="2018-11" db="EMBL/GenBank/DDBJ databases">
        <title>Sequencing the genomes of 1000 actinobacteria strains.</title>
        <authorList>
            <person name="Klenk H.-P."/>
        </authorList>
    </citation>
    <scope>NUCLEOTIDE SEQUENCE [LARGE SCALE GENOMIC DNA]</scope>
    <source>
        <strain evidence="9 10">DSM 44254</strain>
    </source>
</reference>
<organism evidence="9 10">
    <name type="scientific">Actinocorallia herbida</name>
    <dbReference type="NCBI Taxonomy" id="58109"/>
    <lineage>
        <taxon>Bacteria</taxon>
        <taxon>Bacillati</taxon>
        <taxon>Actinomycetota</taxon>
        <taxon>Actinomycetes</taxon>
        <taxon>Streptosporangiales</taxon>
        <taxon>Thermomonosporaceae</taxon>
        <taxon>Actinocorallia</taxon>
    </lineage>
</organism>
<sequence>MAGGGPFPVGELARAVRAEVEAVLRAEAKNEGVVLREGRRVGGGGAKHDYLFGTTMERSPFPRAEVLVRGPGAQKWVAGEAVWTPGRKVKLTTEAAFGQQVAEVRVKEDETSGLLLLEGKLKRIGAGDKVVDVATASWMVGRGHPSVGRASDTERLVRGYRGLRLNAHQRQAIEQALGSQSTFVWGPPGTGKTEVVSLIVEGCHRQGHRVLFVAPTNVAVDQALERVCERLAGEDGFGDGLVQRSGTVAVASLEARFGDAVIPDRIAERLAARLNQERSAVAATLADAQRTVGLHTRAAHLSERYQRLRSTADGLAQEEVEAGRHLTGFQARSRRARAEAAEIGVPGGLFAQRKQRRLDELRQEIASCEAAQAQLTHRVERNRRAGLTAREELAAVEPQLQEALGQVAGQPPLAALEEAVTRLSEEQKRIDGELSKIGDVVRGRCRVMGTTVARAVQSRRLLDTVDVVVIDEAGMVDLPSAWYLSGLAGKRVVVSGDFRQLPAVTRGSGDRQASAEEQAHSREWMDRDVFHAAGLVDEGGTVRRDARLVSLVEQYRMRPAICALVNTVAYPDAPLTTGRDDTSRLPASPLIESPLVLVDTSEQRESLSPDPRWGSRTSNPVHEAVIHELIRGLQADTVLPAFRSADEGVPTERLAVIAPYRDQVGALQKSISQRFGTAFDGLVDTVHRFQGSQRPVVIIDTVAGAGDKPGFFYEGSGLSSHTCRLLNVALSRAQDHVIVVADVEFLSRTLPPGSETRRMLDYLLDHAQRLPVGDLVPVRMASDLRDLSADELVRPAFFPKDEVRRAVEWDIERAAVSLDIYCPFLDDQAVSYWIGRLRPRIAAGVRVVVHTRAHKPNEKGGRLSVRLREAGCEVNARPHMHEKVMIVDAEVLWHGSLNLLANGGPTDLMMRVTSRAACARVKQIMVRARSERSATAAPAASPTRREQPRPAPREAAAPAGGAALPARPQGVRANRFGGPCARCSADVPAQAGELLREGGAWLVRCAPCSAAHRRGTR</sequence>
<dbReference type="CDD" id="cd18808">
    <property type="entry name" value="SF1_C_Upf1"/>
    <property type="match status" value="1"/>
</dbReference>
<feature type="region of interest" description="Disordered" evidence="7">
    <location>
        <begin position="929"/>
        <end position="970"/>
    </location>
</feature>
<dbReference type="SMART" id="SM00487">
    <property type="entry name" value="DEXDc"/>
    <property type="match status" value="1"/>
</dbReference>
<dbReference type="GO" id="GO:0005524">
    <property type="term" value="F:ATP binding"/>
    <property type="evidence" value="ECO:0007669"/>
    <property type="project" value="UniProtKB-KW"/>
</dbReference>
<evidence type="ECO:0000256" key="4">
    <source>
        <dbReference type="ARBA" id="ARBA00022806"/>
    </source>
</evidence>
<dbReference type="PROSITE" id="PS50035">
    <property type="entry name" value="PLD"/>
    <property type="match status" value="1"/>
</dbReference>
<keyword evidence="4" id="KW-0347">Helicase</keyword>
<evidence type="ECO:0000256" key="7">
    <source>
        <dbReference type="SAM" id="MobiDB-lite"/>
    </source>
</evidence>
<feature type="compositionally biased region" description="Low complexity" evidence="7">
    <location>
        <begin position="953"/>
        <end position="969"/>
    </location>
</feature>
<comment type="caution">
    <text evidence="9">The sequence shown here is derived from an EMBL/GenBank/DDBJ whole genome shotgun (WGS) entry which is preliminary data.</text>
</comment>
<evidence type="ECO:0000256" key="5">
    <source>
        <dbReference type="ARBA" id="ARBA00022840"/>
    </source>
</evidence>
<dbReference type="GO" id="GO:0043139">
    <property type="term" value="F:5'-3' DNA helicase activity"/>
    <property type="evidence" value="ECO:0007669"/>
    <property type="project" value="TreeGrafter"/>
</dbReference>
<gene>
    <name evidence="9" type="ORF">EDD29_3200</name>
</gene>
<dbReference type="RefSeq" id="WP_170201424.1">
    <property type="nucleotide sequence ID" value="NZ_RJKE01000001.1"/>
</dbReference>
<feature type="coiled-coil region" evidence="6">
    <location>
        <begin position="351"/>
        <end position="378"/>
    </location>
</feature>
<dbReference type="InterPro" id="IPR047187">
    <property type="entry name" value="SF1_C_Upf1"/>
</dbReference>
<evidence type="ECO:0000313" key="9">
    <source>
        <dbReference type="EMBL" id="ROO85654.1"/>
    </source>
</evidence>
<dbReference type="GO" id="GO:0006793">
    <property type="term" value="P:phosphorus metabolic process"/>
    <property type="evidence" value="ECO:0007669"/>
    <property type="project" value="UniProtKB-ARBA"/>
</dbReference>
<keyword evidence="10" id="KW-1185">Reference proteome</keyword>
<keyword evidence="3" id="KW-0378">Hydrolase</keyword>
<dbReference type="InterPro" id="IPR014001">
    <property type="entry name" value="Helicase_ATP-bd"/>
</dbReference>
<comment type="similarity">
    <text evidence="1">Belongs to the DNA2/NAM7 helicase family.</text>
</comment>
<dbReference type="InterPro" id="IPR050534">
    <property type="entry name" value="Coronavir_polyprotein_1ab"/>
</dbReference>
<keyword evidence="6" id="KW-0175">Coiled coil</keyword>
<feature type="coiled-coil region" evidence="6">
    <location>
        <begin position="271"/>
        <end position="318"/>
    </location>
</feature>
<feature type="compositionally biased region" description="Basic and acidic residues" evidence="7">
    <location>
        <begin position="943"/>
        <end position="952"/>
    </location>
</feature>
<dbReference type="EMBL" id="RJKE01000001">
    <property type="protein sequence ID" value="ROO85654.1"/>
    <property type="molecule type" value="Genomic_DNA"/>
</dbReference>
<evidence type="ECO:0000256" key="3">
    <source>
        <dbReference type="ARBA" id="ARBA00022801"/>
    </source>
</evidence>
<evidence type="ECO:0000256" key="1">
    <source>
        <dbReference type="ARBA" id="ARBA00007913"/>
    </source>
</evidence>
<dbReference type="InterPro" id="IPR027417">
    <property type="entry name" value="P-loop_NTPase"/>
</dbReference>
<dbReference type="Pfam" id="PF13087">
    <property type="entry name" value="AAA_12"/>
    <property type="match status" value="1"/>
</dbReference>
<dbReference type="Gene3D" id="3.40.50.300">
    <property type="entry name" value="P-loop containing nucleotide triphosphate hydrolases"/>
    <property type="match status" value="2"/>
</dbReference>
<dbReference type="SUPFAM" id="SSF56024">
    <property type="entry name" value="Phospholipase D/nuclease"/>
    <property type="match status" value="1"/>
</dbReference>
<evidence type="ECO:0000259" key="8">
    <source>
        <dbReference type="PROSITE" id="PS50035"/>
    </source>
</evidence>
<dbReference type="InterPro" id="IPR041677">
    <property type="entry name" value="DNA2/NAM7_AAA_11"/>
</dbReference>
<keyword evidence="5" id="KW-0067">ATP-binding</keyword>
<dbReference type="InterPro" id="IPR041679">
    <property type="entry name" value="DNA2/NAM7-like_C"/>
</dbReference>
<evidence type="ECO:0000313" key="10">
    <source>
        <dbReference type="Proteomes" id="UP000272400"/>
    </source>
</evidence>
<dbReference type="InterPro" id="IPR001736">
    <property type="entry name" value="PLipase_D/transphosphatidylase"/>
</dbReference>
<dbReference type="Proteomes" id="UP000272400">
    <property type="component" value="Unassembled WGS sequence"/>
</dbReference>
<dbReference type="SMART" id="SM00382">
    <property type="entry name" value="AAA"/>
    <property type="match status" value="1"/>
</dbReference>
<dbReference type="GO" id="GO:0016787">
    <property type="term" value="F:hydrolase activity"/>
    <property type="evidence" value="ECO:0007669"/>
    <property type="project" value="UniProtKB-KW"/>
</dbReference>
<protein>
    <submittedName>
        <fullName evidence="9">Phospholipase D-like protein</fullName>
    </submittedName>
</protein>
<keyword evidence="2" id="KW-0547">Nucleotide-binding</keyword>
<dbReference type="InterPro" id="IPR025202">
    <property type="entry name" value="PLD-like_dom"/>
</dbReference>
<evidence type="ECO:0000256" key="2">
    <source>
        <dbReference type="ARBA" id="ARBA00022741"/>
    </source>
</evidence>
<dbReference type="InterPro" id="IPR003593">
    <property type="entry name" value="AAA+_ATPase"/>
</dbReference>